<evidence type="ECO:0000313" key="2">
    <source>
        <dbReference type="EMBL" id="RNA42402.1"/>
    </source>
</evidence>
<evidence type="ECO:0000313" key="3">
    <source>
        <dbReference type="Proteomes" id="UP000276133"/>
    </source>
</evidence>
<reference evidence="2 3" key="1">
    <citation type="journal article" date="2018" name="Sci. Rep.">
        <title>Genomic signatures of local adaptation to the degree of environmental predictability in rotifers.</title>
        <authorList>
            <person name="Franch-Gras L."/>
            <person name="Hahn C."/>
            <person name="Garcia-Roger E.M."/>
            <person name="Carmona M.J."/>
            <person name="Serra M."/>
            <person name="Gomez A."/>
        </authorList>
    </citation>
    <scope>NUCLEOTIDE SEQUENCE [LARGE SCALE GENOMIC DNA]</scope>
    <source>
        <strain evidence="2">HYR1</strain>
    </source>
</reference>
<dbReference type="EMBL" id="REGN01000368">
    <property type="protein sequence ID" value="RNA42402.1"/>
    <property type="molecule type" value="Genomic_DNA"/>
</dbReference>
<gene>
    <name evidence="2" type="ORF">BpHYR1_004034</name>
</gene>
<feature type="region of interest" description="Disordered" evidence="1">
    <location>
        <begin position="1"/>
        <end position="21"/>
    </location>
</feature>
<proteinExistence type="predicted"/>
<name>A0A3M7T2Z4_BRAPC</name>
<dbReference type="Proteomes" id="UP000276133">
    <property type="component" value="Unassembled WGS sequence"/>
</dbReference>
<accession>A0A3M7T2Z4</accession>
<comment type="caution">
    <text evidence="2">The sequence shown here is derived from an EMBL/GenBank/DDBJ whole genome shotgun (WGS) entry which is preliminary data.</text>
</comment>
<keyword evidence="3" id="KW-1185">Reference proteome</keyword>
<evidence type="ECO:0000256" key="1">
    <source>
        <dbReference type="SAM" id="MobiDB-lite"/>
    </source>
</evidence>
<dbReference type="AlphaFoldDB" id="A0A3M7T2Z4"/>
<organism evidence="2 3">
    <name type="scientific">Brachionus plicatilis</name>
    <name type="common">Marine rotifer</name>
    <name type="synonym">Brachionus muelleri</name>
    <dbReference type="NCBI Taxonomy" id="10195"/>
    <lineage>
        <taxon>Eukaryota</taxon>
        <taxon>Metazoa</taxon>
        <taxon>Spiralia</taxon>
        <taxon>Gnathifera</taxon>
        <taxon>Rotifera</taxon>
        <taxon>Eurotatoria</taxon>
        <taxon>Monogononta</taxon>
        <taxon>Pseudotrocha</taxon>
        <taxon>Ploima</taxon>
        <taxon>Brachionidae</taxon>
        <taxon>Brachionus</taxon>
    </lineage>
</organism>
<sequence>MARVSPELTNWPMTLQPPPAPSSICTSDTMIDSSSTLPQLVQELLNGAAGVVAGTSERVVR</sequence>
<protein>
    <submittedName>
        <fullName evidence="2">Uncharacterized protein</fullName>
    </submittedName>
</protein>